<dbReference type="CDD" id="cd06127">
    <property type="entry name" value="DEDDh"/>
    <property type="match status" value="1"/>
</dbReference>
<dbReference type="EMBL" id="KZ305020">
    <property type="protein sequence ID" value="PIA61205.1"/>
    <property type="molecule type" value="Genomic_DNA"/>
</dbReference>
<accession>A0A2G5EZM5</accession>
<evidence type="ECO:0000256" key="2">
    <source>
        <dbReference type="ARBA" id="ARBA00022722"/>
    </source>
</evidence>
<dbReference type="GO" id="GO:0005737">
    <property type="term" value="C:cytoplasm"/>
    <property type="evidence" value="ECO:0007669"/>
    <property type="project" value="TreeGrafter"/>
</dbReference>
<dbReference type="GO" id="GO:0003676">
    <property type="term" value="F:nucleic acid binding"/>
    <property type="evidence" value="ECO:0007669"/>
    <property type="project" value="InterPro"/>
</dbReference>
<keyword evidence="6" id="KW-0460">Magnesium</keyword>
<evidence type="ECO:0000256" key="7">
    <source>
        <dbReference type="ARBA" id="ARBA00025769"/>
    </source>
</evidence>
<evidence type="ECO:0000313" key="10">
    <source>
        <dbReference type="Proteomes" id="UP000230069"/>
    </source>
</evidence>
<keyword evidence="3" id="KW-0479">Metal-binding</keyword>
<proteinExistence type="inferred from homology"/>
<dbReference type="PANTHER" id="PTHR13058:SF19">
    <property type="entry name" value="LD40940P"/>
    <property type="match status" value="1"/>
</dbReference>
<keyword evidence="4" id="KW-0378">Hydrolase</keyword>
<dbReference type="PANTHER" id="PTHR13058">
    <property type="entry name" value="THREE PRIME REPAIR EXONUCLEASE 1, 2"/>
    <property type="match status" value="1"/>
</dbReference>
<sequence>MRSCMCFSALQNPRFRMRLINGSPILHPISYASIWLDNIRNIRSSLGRSSLKFVGSDTNRPSRDGLEPRLRVGDAKKLPGRLKQQQITSKVYVRKNHIQSSQPGVVRHDELLDGVVTDSNKIHIYKPDFCDTSAKTSCREIQRLVTIIVFDIETTGLSRELERIIEIALRDLNGGENSTFQTLVNPERYVSNHYLHGITTNMVSGPSVPRFKDLLPILLDYVQSRHIPNTPILFVSHNARTFDVPFLINEFSRCSEEIPSDWRFLDTLSLARDLAKSEGGKDLPGKSLQTLRQYMEIPLEGEAHRAMADVNTLSRVLQELTQRLKLPVSSLVERSFTALDIVNSKKKKKSTS</sequence>
<dbReference type="STRING" id="218851.A0A2G5EZM5"/>
<dbReference type="SUPFAM" id="SSF53098">
    <property type="entry name" value="Ribonuclease H-like"/>
    <property type="match status" value="1"/>
</dbReference>
<evidence type="ECO:0000256" key="1">
    <source>
        <dbReference type="ARBA" id="ARBA00001946"/>
    </source>
</evidence>
<gene>
    <name evidence="9" type="ORF">AQUCO_00300617v1</name>
</gene>
<keyword evidence="10" id="KW-1185">Reference proteome</keyword>
<dbReference type="SMART" id="SM00479">
    <property type="entry name" value="EXOIII"/>
    <property type="match status" value="1"/>
</dbReference>
<dbReference type="GO" id="GO:0046872">
    <property type="term" value="F:metal ion binding"/>
    <property type="evidence" value="ECO:0007669"/>
    <property type="project" value="UniProtKB-KW"/>
</dbReference>
<dbReference type="Pfam" id="PF00929">
    <property type="entry name" value="RNase_T"/>
    <property type="match status" value="1"/>
</dbReference>
<dbReference type="InterPro" id="IPR036397">
    <property type="entry name" value="RNaseH_sf"/>
</dbReference>
<evidence type="ECO:0000256" key="6">
    <source>
        <dbReference type="ARBA" id="ARBA00022842"/>
    </source>
</evidence>
<evidence type="ECO:0000256" key="4">
    <source>
        <dbReference type="ARBA" id="ARBA00022801"/>
    </source>
</evidence>
<dbReference type="EMBL" id="KZ305020">
    <property type="protein sequence ID" value="PIA61203.1"/>
    <property type="molecule type" value="Genomic_DNA"/>
</dbReference>
<evidence type="ECO:0000256" key="3">
    <source>
        <dbReference type="ARBA" id="ARBA00022723"/>
    </source>
</evidence>
<comment type="cofactor">
    <cofactor evidence="1">
        <name>Mg(2+)</name>
        <dbReference type="ChEBI" id="CHEBI:18420"/>
    </cofactor>
</comment>
<dbReference type="OrthoDB" id="10250935at2759"/>
<comment type="similarity">
    <text evidence="7">Belongs to the exonuclease superfamily. TREX family.</text>
</comment>
<dbReference type="InterPro" id="IPR040393">
    <property type="entry name" value="TREX1/2"/>
</dbReference>
<evidence type="ECO:0000259" key="8">
    <source>
        <dbReference type="SMART" id="SM00479"/>
    </source>
</evidence>
<evidence type="ECO:0000313" key="9">
    <source>
        <dbReference type="EMBL" id="PIA61204.1"/>
    </source>
</evidence>
<evidence type="ECO:0000256" key="5">
    <source>
        <dbReference type="ARBA" id="ARBA00022839"/>
    </source>
</evidence>
<dbReference type="FunCoup" id="A0A2G5EZM5">
    <property type="interactions" value="148"/>
</dbReference>
<keyword evidence="5" id="KW-0269">Exonuclease</keyword>
<dbReference type="Gene3D" id="3.30.420.10">
    <property type="entry name" value="Ribonuclease H-like superfamily/Ribonuclease H"/>
    <property type="match status" value="1"/>
</dbReference>
<name>A0A2G5EZM5_AQUCA</name>
<organism evidence="9 10">
    <name type="scientific">Aquilegia coerulea</name>
    <name type="common">Rocky mountain columbine</name>
    <dbReference type="NCBI Taxonomy" id="218851"/>
    <lineage>
        <taxon>Eukaryota</taxon>
        <taxon>Viridiplantae</taxon>
        <taxon>Streptophyta</taxon>
        <taxon>Embryophyta</taxon>
        <taxon>Tracheophyta</taxon>
        <taxon>Spermatophyta</taxon>
        <taxon>Magnoliopsida</taxon>
        <taxon>Ranunculales</taxon>
        <taxon>Ranunculaceae</taxon>
        <taxon>Thalictroideae</taxon>
        <taxon>Aquilegia</taxon>
    </lineage>
</organism>
<dbReference type="GO" id="GO:0006308">
    <property type="term" value="P:DNA catabolic process"/>
    <property type="evidence" value="ECO:0007669"/>
    <property type="project" value="TreeGrafter"/>
</dbReference>
<dbReference type="EMBL" id="KZ305020">
    <property type="protein sequence ID" value="PIA61204.1"/>
    <property type="molecule type" value="Genomic_DNA"/>
</dbReference>
<dbReference type="AlphaFoldDB" id="A0A2G5EZM5"/>
<dbReference type="InterPro" id="IPR013520">
    <property type="entry name" value="Ribonucl_H"/>
</dbReference>
<dbReference type="GO" id="GO:0008296">
    <property type="term" value="F:3'-5'-DNA exonuclease activity"/>
    <property type="evidence" value="ECO:0007669"/>
    <property type="project" value="TreeGrafter"/>
</dbReference>
<feature type="domain" description="Exonuclease" evidence="8">
    <location>
        <begin position="146"/>
        <end position="326"/>
    </location>
</feature>
<keyword evidence="2" id="KW-0540">Nuclease</keyword>
<dbReference type="Proteomes" id="UP000230069">
    <property type="component" value="Unassembled WGS sequence"/>
</dbReference>
<reference evidence="9 10" key="1">
    <citation type="submission" date="2017-09" db="EMBL/GenBank/DDBJ databases">
        <title>WGS assembly of Aquilegia coerulea Goldsmith.</title>
        <authorList>
            <person name="Hodges S."/>
            <person name="Kramer E."/>
            <person name="Nordborg M."/>
            <person name="Tomkins J."/>
            <person name="Borevitz J."/>
            <person name="Derieg N."/>
            <person name="Yan J."/>
            <person name="Mihaltcheva S."/>
            <person name="Hayes R.D."/>
            <person name="Rokhsar D."/>
        </authorList>
    </citation>
    <scope>NUCLEOTIDE SEQUENCE [LARGE SCALE GENOMIC DNA]</scope>
    <source>
        <strain evidence="10">cv. Goldsmith</strain>
    </source>
</reference>
<protein>
    <recommendedName>
        <fullName evidence="8">Exonuclease domain-containing protein</fullName>
    </recommendedName>
</protein>
<dbReference type="InterPro" id="IPR012337">
    <property type="entry name" value="RNaseH-like_sf"/>
</dbReference>